<gene>
    <name evidence="7" type="ordered locus">Dester_0963</name>
</gene>
<evidence type="ECO:0000313" key="8">
    <source>
        <dbReference type="Proteomes" id="UP000007102"/>
    </source>
</evidence>
<protein>
    <recommendedName>
        <fullName evidence="5">Cell division protein FtsA</fullName>
    </recommendedName>
</protein>
<organism evidence="7 8">
    <name type="scientific">Desulfurobacterium thermolithotrophum (strain DSM 11699 / BSA)</name>
    <dbReference type="NCBI Taxonomy" id="868864"/>
    <lineage>
        <taxon>Bacteria</taxon>
        <taxon>Pseudomonadati</taxon>
        <taxon>Aquificota</taxon>
        <taxon>Aquificia</taxon>
        <taxon>Desulfurobacteriales</taxon>
        <taxon>Desulfurobacteriaceae</taxon>
        <taxon>Desulfurobacterium</taxon>
    </lineage>
</organism>
<dbReference type="EMBL" id="CP002543">
    <property type="protein sequence ID" value="ADY73602.1"/>
    <property type="molecule type" value="Genomic_DNA"/>
</dbReference>
<dbReference type="Gene3D" id="3.30.1490.110">
    <property type="match status" value="1"/>
</dbReference>
<reference evidence="7 8" key="1">
    <citation type="journal article" date="2011" name="Stand. Genomic Sci.">
        <title>Complete genome sequence of the thermophilic sulfur-reducer Desulfurobacterium thermolithotrophum type strain (BSA(T)) from a deep-sea hydrothermal vent.</title>
        <authorList>
            <person name="Goker M."/>
            <person name="Daligault H."/>
            <person name="Mwirichia R."/>
            <person name="Lapidus A."/>
            <person name="Lucas S."/>
            <person name="Deshpande S."/>
            <person name="Pagani I."/>
            <person name="Tapia R."/>
            <person name="Cheng J.F."/>
            <person name="Goodwin L."/>
            <person name="Pitluck S."/>
            <person name="Liolios K."/>
            <person name="Ivanova N."/>
            <person name="Mavromatis K."/>
            <person name="Mikhailova N."/>
            <person name="Pati A."/>
            <person name="Chen A."/>
            <person name="Palaniappan K."/>
            <person name="Han C."/>
            <person name="Land M."/>
            <person name="Hauser L."/>
            <person name="Pan C."/>
            <person name="Brambilla E.M."/>
            <person name="Rohde M."/>
            <person name="Spring S."/>
            <person name="Sikorski J."/>
            <person name="Wirth R."/>
            <person name="Detter J.C."/>
            <person name="Woyke T."/>
            <person name="Bristow J."/>
            <person name="Eisen J.A."/>
            <person name="Markowitz V."/>
            <person name="Hugenholtz P."/>
            <person name="Kyrpides N.C."/>
            <person name="Klenk H.P."/>
        </authorList>
    </citation>
    <scope>NUCLEOTIDE SEQUENCE [LARGE SCALE GENOMIC DNA]</scope>
    <source>
        <strain evidence="8">DSM 11699 / BSA</strain>
    </source>
</reference>
<keyword evidence="1" id="KW-1003">Cell membrane</keyword>
<dbReference type="AlphaFoldDB" id="F0S430"/>
<dbReference type="Pfam" id="PF14450">
    <property type="entry name" value="FtsA"/>
    <property type="match status" value="1"/>
</dbReference>
<dbReference type="HOGENOM" id="CLU_037850_3_2_0"/>
<name>F0S430_DESTD</name>
<evidence type="ECO:0000256" key="4">
    <source>
        <dbReference type="ARBA" id="ARBA00023306"/>
    </source>
</evidence>
<dbReference type="SMART" id="SM00842">
    <property type="entry name" value="FtsA"/>
    <property type="match status" value="1"/>
</dbReference>
<dbReference type="PANTHER" id="PTHR32432">
    <property type="entry name" value="CELL DIVISION PROTEIN FTSA-RELATED"/>
    <property type="match status" value="1"/>
</dbReference>
<evidence type="ECO:0000256" key="5">
    <source>
        <dbReference type="PIRNR" id="PIRNR003101"/>
    </source>
</evidence>
<comment type="subunit">
    <text evidence="5">Interacts with FtsZ.</text>
</comment>
<dbReference type="OrthoDB" id="9768127at2"/>
<dbReference type="eggNOG" id="COG0849">
    <property type="taxonomic scope" value="Bacteria"/>
</dbReference>
<evidence type="ECO:0000256" key="3">
    <source>
        <dbReference type="ARBA" id="ARBA00023136"/>
    </source>
</evidence>
<dbReference type="InParanoid" id="F0S430"/>
<dbReference type="InterPro" id="IPR043129">
    <property type="entry name" value="ATPase_NBD"/>
</dbReference>
<evidence type="ECO:0000256" key="1">
    <source>
        <dbReference type="ARBA" id="ARBA00022475"/>
    </source>
</evidence>
<comment type="similarity">
    <text evidence="5">Belongs to the FtsA/MreB family.</text>
</comment>
<dbReference type="SUPFAM" id="SSF53067">
    <property type="entry name" value="Actin-like ATPase domain"/>
    <property type="match status" value="2"/>
</dbReference>
<dbReference type="RefSeq" id="WP_013638554.1">
    <property type="nucleotide sequence ID" value="NC_015185.1"/>
</dbReference>
<dbReference type="InterPro" id="IPR003494">
    <property type="entry name" value="SHS2_FtsA"/>
</dbReference>
<accession>F0S430</accession>
<dbReference type="Pfam" id="PF02491">
    <property type="entry name" value="SHS2_FTSA"/>
    <property type="match status" value="1"/>
</dbReference>
<sequence>MLEQKILTIDLGTSSIRTALSVVHSDGKRKLTVTTAPSRGIKSGNIVNFQSAKDSLKSALNKLKMETSTTIPNEAYVLVTGAHTLSYVVESKITFPGIQTISYSDVNEVKNKAQRELMKKLGQTVKNHYDVIHIIPQEFIIENLTGIQNPIGHNGRELTMKAFVVLATKSSIKTIESLLREVNLRLKGLVLQSLAAFHGIKDEKTYFNNNLVIYMGAGNTEYFYFREDKPILNKHIPFGSEDIIDFIVKQLKVNRKEAERLYKEYGSAYAFKVNPEEIITINYGSNHKRAPKILISIFIHMQLKKLLKDIKEELHAKDPSFVSELNRVYLTGGLSKLQDIDLLTSKLLKAPATVMNSSDERLKDPSYAPIVGVTNYVLSLKNKKRLSDIKEDLTKEYSKGGLFSGIWRFIADLI</sequence>
<evidence type="ECO:0000259" key="6">
    <source>
        <dbReference type="SMART" id="SM00842"/>
    </source>
</evidence>
<reference evidence="8" key="2">
    <citation type="submission" date="2011-02" db="EMBL/GenBank/DDBJ databases">
        <title>The complete genome of Desulfurobacterium thermolithotrophum DSM 11699.</title>
        <authorList>
            <consortium name="US DOE Joint Genome Institute (JGI-PGF)"/>
            <person name="Lucas S."/>
            <person name="Copeland A."/>
            <person name="Lapidus A."/>
            <person name="Bruce D."/>
            <person name="Goodwin L."/>
            <person name="Pitluck S."/>
            <person name="Kyrpides N."/>
            <person name="Mavromatis K."/>
            <person name="Pagani I."/>
            <person name="Ivanova N."/>
            <person name="Mikhailova N."/>
            <person name="Daligault H."/>
            <person name="Detter J.C."/>
            <person name="Tapia R."/>
            <person name="Han C."/>
            <person name="Land M."/>
            <person name="Hauser L."/>
            <person name="Markowitz V."/>
            <person name="Cheng J.-F."/>
            <person name="Hugenholtz P."/>
            <person name="Woyke T."/>
            <person name="Wu D."/>
            <person name="Spring S."/>
            <person name="Brambilla E."/>
            <person name="Klenk H.-P."/>
            <person name="Eisen J.A."/>
        </authorList>
    </citation>
    <scope>NUCLEOTIDE SEQUENCE [LARGE SCALE GENOMIC DNA]</scope>
    <source>
        <strain evidence="8">DSM 11699 / BSA</strain>
    </source>
</reference>
<dbReference type="Gene3D" id="3.30.420.40">
    <property type="match status" value="1"/>
</dbReference>
<dbReference type="FunCoup" id="F0S430">
    <property type="interactions" value="189"/>
</dbReference>
<keyword evidence="3" id="KW-0472">Membrane</keyword>
<evidence type="ECO:0000256" key="2">
    <source>
        <dbReference type="ARBA" id="ARBA00022618"/>
    </source>
</evidence>
<comment type="function">
    <text evidence="5">Cell division protein that is involved in the assembly of the Z ring. May serve as a membrane anchor for the Z ring.</text>
</comment>
<dbReference type="InterPro" id="IPR020823">
    <property type="entry name" value="Cell_div_FtsA"/>
</dbReference>
<dbReference type="PIRSF" id="PIRSF003101">
    <property type="entry name" value="FtsA"/>
    <property type="match status" value="1"/>
</dbReference>
<dbReference type="Proteomes" id="UP000007102">
    <property type="component" value="Chromosome"/>
</dbReference>
<dbReference type="STRING" id="868864.Dester_0963"/>
<keyword evidence="4 5" id="KW-0131">Cell cycle</keyword>
<feature type="domain" description="SHS2" evidence="6">
    <location>
        <begin position="6"/>
        <end position="200"/>
    </location>
</feature>
<keyword evidence="8" id="KW-1185">Reference proteome</keyword>
<evidence type="ECO:0000313" key="7">
    <source>
        <dbReference type="EMBL" id="ADY73602.1"/>
    </source>
</evidence>
<dbReference type="GO" id="GO:0051301">
    <property type="term" value="P:cell division"/>
    <property type="evidence" value="ECO:0007669"/>
    <property type="project" value="UniProtKB-KW"/>
</dbReference>
<dbReference type="KEGG" id="dte:Dester_0963"/>
<proteinExistence type="inferred from homology"/>
<dbReference type="InterPro" id="IPR050696">
    <property type="entry name" value="FtsA/MreB"/>
</dbReference>
<keyword evidence="2 5" id="KW-0132">Cell division</keyword>